<dbReference type="SUPFAM" id="SSF47874">
    <property type="entry name" value="Annexin"/>
    <property type="match status" value="1"/>
</dbReference>
<evidence type="ECO:0000256" key="3">
    <source>
        <dbReference type="ARBA" id="ARBA00022837"/>
    </source>
</evidence>
<dbReference type="PANTHER" id="PTHR10502:SF207">
    <property type="entry name" value="OS09G0368850 PROTEIN"/>
    <property type="match status" value="1"/>
</dbReference>
<organism evidence="7 8">
    <name type="scientific">Vitis vinifera</name>
    <name type="common">Grape</name>
    <dbReference type="NCBI Taxonomy" id="29760"/>
    <lineage>
        <taxon>Eukaryota</taxon>
        <taxon>Viridiplantae</taxon>
        <taxon>Streptophyta</taxon>
        <taxon>Embryophyta</taxon>
        <taxon>Tracheophyta</taxon>
        <taxon>Spermatophyta</taxon>
        <taxon>Magnoliopsida</taxon>
        <taxon>eudicotyledons</taxon>
        <taxon>Gunneridae</taxon>
        <taxon>Pentapetalae</taxon>
        <taxon>rosids</taxon>
        <taxon>Vitales</taxon>
        <taxon>Vitaceae</taxon>
        <taxon>Viteae</taxon>
        <taxon>Vitis</taxon>
    </lineage>
</organism>
<evidence type="ECO:0000313" key="8">
    <source>
        <dbReference type="Proteomes" id="UP000288805"/>
    </source>
</evidence>
<keyword evidence="2" id="KW-0677">Repeat</keyword>
<dbReference type="Proteomes" id="UP000288805">
    <property type="component" value="Unassembled WGS sequence"/>
</dbReference>
<feature type="binding site" evidence="6">
    <location>
        <position position="25"/>
    </location>
    <ligand>
        <name>Ca(2+)</name>
        <dbReference type="ChEBI" id="CHEBI:29108"/>
        <label>1</label>
    </ligand>
</feature>
<keyword evidence="3 6" id="KW-0106">Calcium</keyword>
<dbReference type="GO" id="GO:0005509">
    <property type="term" value="F:calcium ion binding"/>
    <property type="evidence" value="ECO:0007669"/>
    <property type="project" value="InterPro"/>
</dbReference>
<dbReference type="EMBL" id="QGNW01000001">
    <property type="protein sequence ID" value="RVX23787.1"/>
    <property type="molecule type" value="Genomic_DNA"/>
</dbReference>
<dbReference type="PRINTS" id="PR01814">
    <property type="entry name" value="ANNEXINPLANT"/>
</dbReference>
<keyword evidence="5" id="KW-0111">Calcium/phospholipid-binding</keyword>
<dbReference type="AlphaFoldDB" id="A0A438KRF6"/>
<accession>A0A438KRF6</accession>
<gene>
    <name evidence="7" type="primary">ANNAT7</name>
    <name evidence="7" type="ORF">CK203_000331</name>
</gene>
<reference evidence="7 8" key="1">
    <citation type="journal article" date="2018" name="PLoS Genet.">
        <title>Population sequencing reveals clonal diversity and ancestral inbreeding in the grapevine cultivar Chardonnay.</title>
        <authorList>
            <person name="Roach M.J."/>
            <person name="Johnson D.L."/>
            <person name="Bohlmann J."/>
            <person name="van Vuuren H.J."/>
            <person name="Jones S.J."/>
            <person name="Pretorius I.S."/>
            <person name="Schmidt S.A."/>
            <person name="Borneman A.R."/>
        </authorList>
    </citation>
    <scope>NUCLEOTIDE SEQUENCE [LARGE SCALE GENOMIC DNA]</scope>
    <source>
        <strain evidence="8">cv. Chardonnay</strain>
        <tissue evidence="7">Leaf</tissue>
    </source>
</reference>
<dbReference type="InterPro" id="IPR009118">
    <property type="entry name" value="AnnexinD_plant"/>
</dbReference>
<comment type="caution">
    <text evidence="7">The sequence shown here is derived from an EMBL/GenBank/DDBJ whole genome shotgun (WGS) entry which is preliminary data.</text>
</comment>
<proteinExistence type="predicted"/>
<feature type="binding site" evidence="6">
    <location>
        <position position="23"/>
    </location>
    <ligand>
        <name>Ca(2+)</name>
        <dbReference type="ChEBI" id="CHEBI:29108"/>
        <label>1</label>
    </ligand>
</feature>
<evidence type="ECO:0000256" key="4">
    <source>
        <dbReference type="ARBA" id="ARBA00023216"/>
    </source>
</evidence>
<evidence type="ECO:0000256" key="5">
    <source>
        <dbReference type="ARBA" id="ARBA00023302"/>
    </source>
</evidence>
<sequence>MESRSTQASKKYQLDCQYLNSCFSGNDPNNIITKQKLVELLITRSQQELKLIRQTYITLYNKDLLHVLSGIRKNDAFANLVHLRLSESQDRDADIVRDALFGGRVNLNAVIEVVCTRSSSELHSVKQAYRFRYNSDVEQDITLKAEGGFKEILLAVLKSSRKYGSKVDRSMAMCDAKTLYEAMESGIFVDWKAVISLMSERNTGQLKAILISYKELYGQEFSKFLKCNKCGKFGKELRVVVRGMQYPERFLAKQLNRARQNSNAREVVARIIISRLEVDIKNISNVFAAKTGWSLGNLVRREFNTSGSGNSHASKANALLAEFLLGLLKRC</sequence>
<evidence type="ECO:0000256" key="2">
    <source>
        <dbReference type="ARBA" id="ARBA00022737"/>
    </source>
</evidence>
<dbReference type="GO" id="GO:0005544">
    <property type="term" value="F:calcium-dependent phospholipid binding"/>
    <property type="evidence" value="ECO:0007669"/>
    <property type="project" value="UniProtKB-KW"/>
</dbReference>
<dbReference type="Pfam" id="PF00191">
    <property type="entry name" value="Annexin"/>
    <property type="match status" value="3"/>
</dbReference>
<feature type="binding site" evidence="6">
    <location>
        <position position="302"/>
    </location>
    <ligand>
        <name>Ca(2+)</name>
        <dbReference type="ChEBI" id="CHEBI:29108"/>
        <label>1</label>
    </ligand>
</feature>
<dbReference type="Gene3D" id="1.10.220.10">
    <property type="entry name" value="Annexin"/>
    <property type="match status" value="3"/>
</dbReference>
<dbReference type="InterPro" id="IPR037104">
    <property type="entry name" value="Annexin_sf"/>
</dbReference>
<keyword evidence="4" id="KW-0041">Annexin</keyword>
<dbReference type="InterPro" id="IPR018502">
    <property type="entry name" value="Annexin_repeat"/>
</dbReference>
<dbReference type="PANTHER" id="PTHR10502">
    <property type="entry name" value="ANNEXIN"/>
    <property type="match status" value="1"/>
</dbReference>
<name>A0A438KRF6_VITVI</name>
<protein>
    <submittedName>
        <fullName evidence="7">Annexin D7</fullName>
    </submittedName>
</protein>
<dbReference type="PROSITE" id="PS51897">
    <property type="entry name" value="ANNEXIN_2"/>
    <property type="match status" value="1"/>
</dbReference>
<dbReference type="SMART" id="SM00335">
    <property type="entry name" value="ANX"/>
    <property type="match status" value="2"/>
</dbReference>
<keyword evidence="1 6" id="KW-0479">Metal-binding</keyword>
<evidence type="ECO:0000256" key="1">
    <source>
        <dbReference type="ARBA" id="ARBA00022723"/>
    </source>
</evidence>
<evidence type="ECO:0000313" key="7">
    <source>
        <dbReference type="EMBL" id="RVX23787.1"/>
    </source>
</evidence>
<evidence type="ECO:0000256" key="6">
    <source>
        <dbReference type="PIRSR" id="PIRSR609118-1"/>
    </source>
</evidence>